<feature type="region of interest" description="Disordered" evidence="1">
    <location>
        <begin position="741"/>
        <end position="775"/>
    </location>
</feature>
<feature type="compositionally biased region" description="Polar residues" evidence="1">
    <location>
        <begin position="94"/>
        <end position="107"/>
    </location>
</feature>
<dbReference type="OrthoDB" id="2306573at2759"/>
<feature type="region of interest" description="Disordered" evidence="1">
    <location>
        <begin position="93"/>
        <end position="112"/>
    </location>
</feature>
<evidence type="ECO:0000313" key="3">
    <source>
        <dbReference type="Proteomes" id="UP000827284"/>
    </source>
</evidence>
<keyword evidence="3" id="KW-1185">Reference proteome</keyword>
<accession>A0A9P3HDQ0</accession>
<gene>
    <name evidence="2" type="ORF">EMPS_07100</name>
</gene>
<evidence type="ECO:0000313" key="2">
    <source>
        <dbReference type="EMBL" id="GJJ74742.1"/>
    </source>
</evidence>
<sequence length="914" mass="103014">MSLSSLPLECLEVVLWYMHEHGDRSTLARLLQVNRFFCSATLPVLYGSVFSVNIQNRSWGHLEQHAVIQTLLRQQPRSQVSELLSAAYDVFPEQTGSPEVNDTTSPGEDQAAHDMPQASKIDYLSFIRHFNFEPDCYARLHGIPINWKTFYPRRLAHLALRSKRTPEDVDAEDLEAVVWKGEQTDGGNQEKDFVLAGNQYGDGVMDQALLFPTSAIAGPASWEALRYAALASSLRRDLTWTLTSPVFEQIQEIVLPLSDVERYLAVVDRFRSLTTVVFKVDMLLEPYVRGGAPIPQLTPALMNELNRARRKRNRQFKFMTEFVTRHAELFPGQLKNADCIDDHSWPMPARCPQLALHGLKDALPLIVQPRSIDESNWRRIASKIKLIDLSLVKDVHLVNLDRIAASKLNESDPTFLSRCRSLENLCMETAGPGSFQWAIKEKADLEEERLVSSSSSAATAQRLPHLVPLKTVVLTTLTMFKDELHHIAQAFGETLTLIDFSSLPRLILNTDNTTKFCFGRGWNLPRLQRFRLSVHRLRLLPDPDFYGDVVGQQLERLELLDNSPGLSRPQDIQDLQLCLPAAKTLPKLTYLNLDGWSSLSFHPDTLRHTPNLRSLRLTIMSGAINYHIPSDDELTASVLYQLDTSQEFTQAEAATGYPLGHIDSSEDNHHFVTAPRRPIWTWDWNLRRLVHLRLDGVIAFMFEFRMLVGCPVLQHMELNIGTAGNRKRILAVQDFILPASASPTSSSSSPSDSESNGSSSDSNDSSSSNNNTNGGPTFIAAPSIIRLSLQGTWIMEDSLRSEVFSKTFPNLESFREQLTQVSAIQSWLLNISCMPRLRKAFLTLSDGMLAHYSKAVEESGLVRNLKYNRRRTTPYCTEAIVNNEQETILYIIGRFWAMGFQAPPAPPVNAPVQL</sequence>
<reference evidence="2" key="2">
    <citation type="journal article" date="2022" name="Microbiol. Resour. Announc.">
        <title>Whole-Genome Sequence of Entomortierella parvispora E1425, a Mucoromycotan Fungus Associated with Burkholderiaceae-Related Endosymbiotic Bacteria.</title>
        <authorList>
            <person name="Herlambang A."/>
            <person name="Guo Y."/>
            <person name="Takashima Y."/>
            <person name="Narisawa K."/>
            <person name="Ohta H."/>
            <person name="Nishizawa T."/>
        </authorList>
    </citation>
    <scope>NUCLEOTIDE SEQUENCE</scope>
    <source>
        <strain evidence="2">E1425</strain>
    </source>
</reference>
<reference evidence="2" key="1">
    <citation type="submission" date="2021-11" db="EMBL/GenBank/DDBJ databases">
        <authorList>
            <person name="Herlambang A."/>
            <person name="Guo Y."/>
            <person name="Takashima Y."/>
            <person name="Nishizawa T."/>
        </authorList>
    </citation>
    <scope>NUCLEOTIDE SEQUENCE</scope>
    <source>
        <strain evidence="2">E1425</strain>
    </source>
</reference>
<dbReference type="AlphaFoldDB" id="A0A9P3HDQ0"/>
<name>A0A9P3HDQ0_9FUNG</name>
<feature type="compositionally biased region" description="Low complexity" evidence="1">
    <location>
        <begin position="742"/>
        <end position="775"/>
    </location>
</feature>
<dbReference type="EMBL" id="BQFW01000009">
    <property type="protein sequence ID" value="GJJ74742.1"/>
    <property type="molecule type" value="Genomic_DNA"/>
</dbReference>
<dbReference type="InterPro" id="IPR032675">
    <property type="entry name" value="LRR_dom_sf"/>
</dbReference>
<dbReference type="SUPFAM" id="SSF52058">
    <property type="entry name" value="L domain-like"/>
    <property type="match status" value="1"/>
</dbReference>
<protein>
    <submittedName>
        <fullName evidence="2">Uncharacterized protein</fullName>
    </submittedName>
</protein>
<dbReference type="Gene3D" id="3.80.10.10">
    <property type="entry name" value="Ribonuclease Inhibitor"/>
    <property type="match status" value="1"/>
</dbReference>
<organism evidence="2 3">
    <name type="scientific">Entomortierella parvispora</name>
    <dbReference type="NCBI Taxonomy" id="205924"/>
    <lineage>
        <taxon>Eukaryota</taxon>
        <taxon>Fungi</taxon>
        <taxon>Fungi incertae sedis</taxon>
        <taxon>Mucoromycota</taxon>
        <taxon>Mortierellomycotina</taxon>
        <taxon>Mortierellomycetes</taxon>
        <taxon>Mortierellales</taxon>
        <taxon>Mortierellaceae</taxon>
        <taxon>Entomortierella</taxon>
    </lineage>
</organism>
<dbReference type="Proteomes" id="UP000827284">
    <property type="component" value="Unassembled WGS sequence"/>
</dbReference>
<proteinExistence type="predicted"/>
<evidence type="ECO:0000256" key="1">
    <source>
        <dbReference type="SAM" id="MobiDB-lite"/>
    </source>
</evidence>
<comment type="caution">
    <text evidence="2">The sequence shown here is derived from an EMBL/GenBank/DDBJ whole genome shotgun (WGS) entry which is preliminary data.</text>
</comment>